<reference evidence="1" key="1">
    <citation type="submission" date="2023-06" db="EMBL/GenBank/DDBJ databases">
        <title>Genomic analysis of the entomopathogenic nematode Steinernema hermaphroditum.</title>
        <authorList>
            <person name="Schwarz E.M."/>
            <person name="Heppert J.K."/>
            <person name="Baniya A."/>
            <person name="Schwartz H.T."/>
            <person name="Tan C.-H."/>
            <person name="Antoshechkin I."/>
            <person name="Sternberg P.W."/>
            <person name="Goodrich-Blair H."/>
            <person name="Dillman A.R."/>
        </authorList>
    </citation>
    <scope>NUCLEOTIDE SEQUENCE</scope>
    <source>
        <strain evidence="1">PS9179</strain>
        <tissue evidence="1">Whole animal</tissue>
    </source>
</reference>
<dbReference type="EMBL" id="JAUCMV010000001">
    <property type="protein sequence ID" value="KAK0427673.1"/>
    <property type="molecule type" value="Genomic_DNA"/>
</dbReference>
<protein>
    <submittedName>
        <fullName evidence="1">Uncharacterized protein</fullName>
    </submittedName>
</protein>
<organism evidence="1 2">
    <name type="scientific">Steinernema hermaphroditum</name>
    <dbReference type="NCBI Taxonomy" id="289476"/>
    <lineage>
        <taxon>Eukaryota</taxon>
        <taxon>Metazoa</taxon>
        <taxon>Ecdysozoa</taxon>
        <taxon>Nematoda</taxon>
        <taxon>Chromadorea</taxon>
        <taxon>Rhabditida</taxon>
        <taxon>Tylenchina</taxon>
        <taxon>Panagrolaimomorpha</taxon>
        <taxon>Strongyloidoidea</taxon>
        <taxon>Steinernematidae</taxon>
        <taxon>Steinernema</taxon>
    </lineage>
</organism>
<evidence type="ECO:0000313" key="1">
    <source>
        <dbReference type="EMBL" id="KAK0427673.1"/>
    </source>
</evidence>
<evidence type="ECO:0000313" key="2">
    <source>
        <dbReference type="Proteomes" id="UP001175271"/>
    </source>
</evidence>
<gene>
    <name evidence="1" type="ORF">QR680_010358</name>
</gene>
<proteinExistence type="predicted"/>
<dbReference type="AlphaFoldDB" id="A0AA39INQ0"/>
<keyword evidence="2" id="KW-1185">Reference proteome</keyword>
<dbReference type="Proteomes" id="UP001175271">
    <property type="component" value="Unassembled WGS sequence"/>
</dbReference>
<comment type="caution">
    <text evidence="1">The sequence shown here is derived from an EMBL/GenBank/DDBJ whole genome shotgun (WGS) entry which is preliminary data.</text>
</comment>
<name>A0AA39INQ0_9BILA</name>
<dbReference type="InterPro" id="IPR005312">
    <property type="entry name" value="DUF1759"/>
</dbReference>
<dbReference type="Pfam" id="PF03564">
    <property type="entry name" value="DUF1759"/>
    <property type="match status" value="1"/>
</dbReference>
<sequence>MVPQFAQRSHLVLPLAPLQLRKAVQQDQTGEITRTIFQLNEGITQSFTTAADSTNHKGPFTKPPNSLISTSLEPVPQPTFKGDIAAFDNFLATFESSVNRTSLSDEDMLCESLEGEAKRLIYGFTPGGQSYQSAIELLKRRFGQKITLLDILFGQLQSTTLAFDQISDQRRLFDKLQVITC</sequence>
<accession>A0AA39INQ0</accession>